<sequence>MSFPKLSGAEIDVLYKLYSYASKVLDLDFNDVPSKAGRNALIEKGYAMTAFKSPTENTDMCLLITPLGIDAYKHGIETEWH</sequence>
<dbReference type="GeneID" id="22113605"/>
<accession>A0A076YMR2</accession>
<reference evidence="1 2" key="1">
    <citation type="submission" date="2014-07" db="EMBL/GenBank/DDBJ databases">
        <title>Complete Genome of Citrobacter freundii Myophage Miller.</title>
        <authorList>
            <person name="Hwang K."/>
            <person name="Luna A.J."/>
            <person name="Hernandez A.C."/>
            <person name="Everett G.F.K."/>
        </authorList>
    </citation>
    <scope>NUCLEOTIDE SEQUENCE [LARGE SCALE GENOMIC DNA]</scope>
</reference>
<dbReference type="Proteomes" id="UP000201263">
    <property type="component" value="Segment"/>
</dbReference>
<dbReference type="RefSeq" id="YP_009097735.1">
    <property type="nucleotide sequence ID" value="NC_025414.1"/>
</dbReference>
<dbReference type="KEGG" id="vg:22113605"/>
<evidence type="ECO:0000313" key="2">
    <source>
        <dbReference type="Proteomes" id="UP000201263"/>
    </source>
</evidence>
<name>A0A076YMR2_9CAUD</name>
<evidence type="ECO:0000313" key="1">
    <source>
        <dbReference type="EMBL" id="AIK68069.1"/>
    </source>
</evidence>
<organism evidence="1 2">
    <name type="scientific">Citrobacter phage Miller</name>
    <dbReference type="NCBI Taxonomy" id="1527524"/>
    <lineage>
        <taxon>Viruses</taxon>
        <taxon>Duplodnaviria</taxon>
        <taxon>Heunggongvirae</taxon>
        <taxon>Uroviricota</taxon>
        <taxon>Caudoviricetes</taxon>
        <taxon>Pantevenvirales</taxon>
        <taxon>Straboviridae</taxon>
        <taxon>Pseudotevenvirus</taxon>
        <taxon>Pseudotevenvirus miller</taxon>
    </lineage>
</organism>
<proteinExistence type="predicted"/>
<gene>
    <name evidence="1" type="ORF">CPTMiller_00133</name>
</gene>
<dbReference type="EMBL" id="KM236237">
    <property type="protein sequence ID" value="AIK68069.1"/>
    <property type="molecule type" value="Genomic_DNA"/>
</dbReference>
<keyword evidence="2" id="KW-1185">Reference proteome</keyword>
<protein>
    <submittedName>
        <fullName evidence="1">Uncharacterized protein</fullName>
    </submittedName>
</protein>